<evidence type="ECO:0000313" key="3">
    <source>
        <dbReference type="Proteomes" id="UP001500305"/>
    </source>
</evidence>
<accession>A0ABN3F0Z5</accession>
<organism evidence="2 3">
    <name type="scientific">Kitasatospora cystarginea</name>
    <dbReference type="NCBI Taxonomy" id="58350"/>
    <lineage>
        <taxon>Bacteria</taxon>
        <taxon>Bacillati</taxon>
        <taxon>Actinomycetota</taxon>
        <taxon>Actinomycetes</taxon>
        <taxon>Kitasatosporales</taxon>
        <taxon>Streptomycetaceae</taxon>
        <taxon>Kitasatospora</taxon>
    </lineage>
</organism>
<keyword evidence="3" id="KW-1185">Reference proteome</keyword>
<feature type="region of interest" description="Disordered" evidence="1">
    <location>
        <begin position="1"/>
        <end position="35"/>
    </location>
</feature>
<evidence type="ECO:0008006" key="4">
    <source>
        <dbReference type="Google" id="ProtNLM"/>
    </source>
</evidence>
<protein>
    <recommendedName>
        <fullName evidence="4">Transposase</fullName>
    </recommendedName>
</protein>
<gene>
    <name evidence="2" type="ORF">GCM10010430_76570</name>
</gene>
<dbReference type="Proteomes" id="UP001500305">
    <property type="component" value="Unassembled WGS sequence"/>
</dbReference>
<name>A0ABN3F0Z5_9ACTN</name>
<evidence type="ECO:0000256" key="1">
    <source>
        <dbReference type="SAM" id="MobiDB-lite"/>
    </source>
</evidence>
<proteinExistence type="predicted"/>
<feature type="compositionally biased region" description="Basic residues" evidence="1">
    <location>
        <begin position="10"/>
        <end position="23"/>
    </location>
</feature>
<sequence>MVSGRERVKNRGRRRIGREKRRPTGQGTAGQWPAARVRTARWQDLEHHWRRFLERPEAYLRHLV</sequence>
<dbReference type="EMBL" id="BAAATR010000067">
    <property type="protein sequence ID" value="GAA2279262.1"/>
    <property type="molecule type" value="Genomic_DNA"/>
</dbReference>
<comment type="caution">
    <text evidence="2">The sequence shown here is derived from an EMBL/GenBank/DDBJ whole genome shotgun (WGS) entry which is preliminary data.</text>
</comment>
<evidence type="ECO:0000313" key="2">
    <source>
        <dbReference type="EMBL" id="GAA2279262.1"/>
    </source>
</evidence>
<reference evidence="2 3" key="1">
    <citation type="journal article" date="2019" name="Int. J. Syst. Evol. Microbiol.">
        <title>The Global Catalogue of Microorganisms (GCM) 10K type strain sequencing project: providing services to taxonomists for standard genome sequencing and annotation.</title>
        <authorList>
            <consortium name="The Broad Institute Genomics Platform"/>
            <consortium name="The Broad Institute Genome Sequencing Center for Infectious Disease"/>
            <person name="Wu L."/>
            <person name="Ma J."/>
        </authorList>
    </citation>
    <scope>NUCLEOTIDE SEQUENCE [LARGE SCALE GENOMIC DNA]</scope>
    <source>
        <strain evidence="2 3">JCM 7356</strain>
    </source>
</reference>